<dbReference type="EMBL" id="JBGFFE010000018">
    <property type="protein sequence ID" value="MEY8764271.1"/>
    <property type="molecule type" value="Genomic_DNA"/>
</dbReference>
<reference evidence="6 7" key="1">
    <citation type="submission" date="2024-08" db="EMBL/GenBank/DDBJ databases">
        <title>Clostridium lapicellarii sp. nov., and Clostridium renhuaiense sp. nov., two species isolated from the mud in a fermentation cellar used for producing sauce-flavour Chinese liquors.</title>
        <authorList>
            <person name="Yang F."/>
            <person name="Wang H."/>
            <person name="Chen L.Q."/>
            <person name="Zhou N."/>
            <person name="Lu J.J."/>
            <person name="Pu X.X."/>
            <person name="Wan B."/>
            <person name="Wang L."/>
            <person name="Liu S.J."/>
        </authorList>
    </citation>
    <scope>NUCLEOTIDE SEQUENCE [LARGE SCALE GENOMIC DNA]</scope>
    <source>
        <strain evidence="6 7">MT-113</strain>
    </source>
</reference>
<dbReference type="InterPro" id="IPR042080">
    <property type="entry name" value="RNA_2'-PTrans_N"/>
</dbReference>
<dbReference type="Gene3D" id="1.10.10.970">
    <property type="entry name" value="RNA 2'-phosphotransferase, Tpt1/KptA family, N-terminal domain"/>
    <property type="match status" value="1"/>
</dbReference>
<organism evidence="6 7">
    <name type="scientific">Clostridium lapidicellarium</name>
    <dbReference type="NCBI Taxonomy" id="3240931"/>
    <lineage>
        <taxon>Bacteria</taxon>
        <taxon>Bacillati</taxon>
        <taxon>Bacillota</taxon>
        <taxon>Clostridia</taxon>
        <taxon>Eubacteriales</taxon>
        <taxon>Clostridiaceae</taxon>
        <taxon>Clostridium</taxon>
    </lineage>
</organism>
<comment type="similarity">
    <text evidence="1 5">Belongs to the KptA/TPT1 family.</text>
</comment>
<sequence>MKNNKLYETRLSKFISLILRHKPQVIGNRIDKNGYMPVEDLLDGINAHGYKINMALLEKIVAEDEKQRYSFDKDKVKIRANQGHSIKVDLGLKVIEPPDLLYHGTGKKYLSSILSIGLVKRTRQYVHLSKDYPTAVKVGERHGSPVVLIIASGRMQKDGFKFYLSKNGIWLTDNVPVKYIELSEKSKRGEI</sequence>
<dbReference type="GO" id="GO:0016740">
    <property type="term" value="F:transferase activity"/>
    <property type="evidence" value="ECO:0007669"/>
    <property type="project" value="UniProtKB-KW"/>
</dbReference>
<dbReference type="PANTHER" id="PTHR12684:SF2">
    <property type="entry name" value="TRNA 2'-PHOSPHOTRANSFERASE 1"/>
    <property type="match status" value="1"/>
</dbReference>
<dbReference type="InterPro" id="IPR022928">
    <property type="entry name" value="RNA_2'-PTrans_KptA"/>
</dbReference>
<evidence type="ECO:0000256" key="3">
    <source>
        <dbReference type="ARBA" id="ARBA00023027"/>
    </source>
</evidence>
<keyword evidence="3 5" id="KW-0520">NAD</keyword>
<dbReference type="Proteomes" id="UP001565220">
    <property type="component" value="Unassembled WGS sequence"/>
</dbReference>
<evidence type="ECO:0000256" key="2">
    <source>
        <dbReference type="ARBA" id="ARBA00022679"/>
    </source>
</evidence>
<evidence type="ECO:0000313" key="6">
    <source>
        <dbReference type="EMBL" id="MEY8764271.1"/>
    </source>
</evidence>
<dbReference type="SUPFAM" id="SSF56399">
    <property type="entry name" value="ADP-ribosylation"/>
    <property type="match status" value="1"/>
</dbReference>
<dbReference type="InterPro" id="IPR042081">
    <property type="entry name" value="RNA_2'-PTrans_C"/>
</dbReference>
<evidence type="ECO:0000313" key="7">
    <source>
        <dbReference type="Proteomes" id="UP001565220"/>
    </source>
</evidence>
<name>A0ABV4DZC7_9CLOT</name>
<dbReference type="RefSeq" id="WP_369869160.1">
    <property type="nucleotide sequence ID" value="NZ_JBGFFE010000018.1"/>
</dbReference>
<dbReference type="HAMAP" id="MF_00299">
    <property type="entry name" value="KptA"/>
    <property type="match status" value="1"/>
</dbReference>
<dbReference type="InterPro" id="IPR002745">
    <property type="entry name" value="Ptrans_KptA/Tpt1"/>
</dbReference>
<comment type="caution">
    <text evidence="6">The sequence shown here is derived from an EMBL/GenBank/DDBJ whole genome shotgun (WGS) entry which is preliminary data.</text>
</comment>
<gene>
    <name evidence="5" type="primary">kptA</name>
    <name evidence="6" type="ORF">AB8S09_11580</name>
</gene>
<evidence type="ECO:0000256" key="1">
    <source>
        <dbReference type="ARBA" id="ARBA00009836"/>
    </source>
</evidence>
<evidence type="ECO:0000256" key="4">
    <source>
        <dbReference type="ARBA" id="ARBA00025212"/>
    </source>
</evidence>
<protein>
    <recommendedName>
        <fullName evidence="5">Probable RNA 2'-phosphotransferase</fullName>
        <ecNumber evidence="5">2.7.1.-</ecNumber>
    </recommendedName>
</protein>
<keyword evidence="2 5" id="KW-0808">Transferase</keyword>
<comment type="function">
    <text evidence="4 5">Removes the 2'-phosphate from RNA via an intermediate in which the phosphate is ADP-ribosylated by NAD followed by a presumed transesterification to release the RNA and generate ADP-ribose 1''-2''-cyclic phosphate (APPR&gt;P). May function as an ADP-ribosylase.</text>
</comment>
<dbReference type="PANTHER" id="PTHR12684">
    <property type="entry name" value="PUTATIVE PHOSPHOTRANSFERASE"/>
    <property type="match status" value="1"/>
</dbReference>
<dbReference type="EC" id="2.7.1.-" evidence="5"/>
<keyword evidence="7" id="KW-1185">Reference proteome</keyword>
<dbReference type="Gene3D" id="3.20.170.30">
    <property type="match status" value="1"/>
</dbReference>
<evidence type="ECO:0000256" key="5">
    <source>
        <dbReference type="HAMAP-Rule" id="MF_00299"/>
    </source>
</evidence>
<dbReference type="NCBIfam" id="NF002014">
    <property type="entry name" value="PRK00819.1-4"/>
    <property type="match status" value="1"/>
</dbReference>
<proteinExistence type="inferred from homology"/>
<dbReference type="Pfam" id="PF01885">
    <property type="entry name" value="PTS_2-RNA"/>
    <property type="match status" value="1"/>
</dbReference>
<accession>A0ABV4DZC7</accession>